<dbReference type="PANTHER" id="PTHR34849:SF5">
    <property type="entry name" value="SSL2733 PROTEIN"/>
    <property type="match status" value="1"/>
</dbReference>
<dbReference type="Pfam" id="PF04255">
    <property type="entry name" value="DUF433"/>
    <property type="match status" value="1"/>
</dbReference>
<dbReference type="EMBL" id="JBHFNR010000295">
    <property type="protein sequence ID" value="MFB2898509.1"/>
    <property type="molecule type" value="Genomic_DNA"/>
</dbReference>
<comment type="caution">
    <text evidence="1">The sequence shown here is derived from an EMBL/GenBank/DDBJ whole genome shotgun (WGS) entry which is preliminary data.</text>
</comment>
<dbReference type="Gene3D" id="1.10.10.10">
    <property type="entry name" value="Winged helix-like DNA-binding domain superfamily/Winged helix DNA-binding domain"/>
    <property type="match status" value="1"/>
</dbReference>
<dbReference type="InterPro" id="IPR007367">
    <property type="entry name" value="DUF433"/>
</dbReference>
<reference evidence="1 2" key="1">
    <citation type="submission" date="2024-09" db="EMBL/GenBank/DDBJ databases">
        <title>Floridaenema gen nov. (Aerosakkonemataceae, Aerosakkonematales ord. nov., Cyanobacteria) from benthic tropical and subtropical fresh waters, with the description of four new species.</title>
        <authorList>
            <person name="Moretto J.A."/>
            <person name="Berthold D.E."/>
            <person name="Lefler F.W."/>
            <person name="Huang I.-S."/>
            <person name="Laughinghouse H. IV."/>
        </authorList>
    </citation>
    <scope>NUCLEOTIDE SEQUENCE [LARGE SCALE GENOMIC DNA]</scope>
    <source>
        <strain evidence="1 2">BLCC-F50</strain>
    </source>
</reference>
<sequence length="90" mass="9995">MSYRNIITIEPGKRGGKPCIRGMRITVYDVLGWLAAGMSHAEILDDFPELTEEDIRACLEFAADRERRLIAVHYSASPIKVKAAQSFGLG</sequence>
<accession>A0ABV4Y3E0</accession>
<dbReference type="PANTHER" id="PTHR34849">
    <property type="entry name" value="SSL5025 PROTEIN"/>
    <property type="match status" value="1"/>
</dbReference>
<dbReference type="InterPro" id="IPR036388">
    <property type="entry name" value="WH-like_DNA-bd_sf"/>
</dbReference>
<evidence type="ECO:0000313" key="2">
    <source>
        <dbReference type="Proteomes" id="UP001576784"/>
    </source>
</evidence>
<protein>
    <submittedName>
        <fullName evidence="1">DUF433 domain-containing protein</fullName>
    </submittedName>
</protein>
<dbReference type="RefSeq" id="WP_413268109.1">
    <property type="nucleotide sequence ID" value="NZ_JBHFNR010000295.1"/>
</dbReference>
<proteinExistence type="predicted"/>
<gene>
    <name evidence="1" type="ORF">ACE1CI_36805</name>
</gene>
<evidence type="ECO:0000313" key="1">
    <source>
        <dbReference type="EMBL" id="MFB2898509.1"/>
    </source>
</evidence>
<dbReference type="InterPro" id="IPR009057">
    <property type="entry name" value="Homeodomain-like_sf"/>
</dbReference>
<dbReference type="Proteomes" id="UP001576784">
    <property type="component" value="Unassembled WGS sequence"/>
</dbReference>
<organism evidence="1 2">
    <name type="scientific">Floridaenema flaviceps BLCC-F50</name>
    <dbReference type="NCBI Taxonomy" id="3153642"/>
    <lineage>
        <taxon>Bacteria</taxon>
        <taxon>Bacillati</taxon>
        <taxon>Cyanobacteriota</taxon>
        <taxon>Cyanophyceae</taxon>
        <taxon>Oscillatoriophycideae</taxon>
        <taxon>Aerosakkonematales</taxon>
        <taxon>Aerosakkonemataceae</taxon>
        <taxon>Floridanema</taxon>
        <taxon>Floridanema flaviceps</taxon>
    </lineage>
</organism>
<keyword evidence="2" id="KW-1185">Reference proteome</keyword>
<name>A0ABV4Y3E0_9CYAN</name>
<dbReference type="SUPFAM" id="SSF46689">
    <property type="entry name" value="Homeodomain-like"/>
    <property type="match status" value="1"/>
</dbReference>